<dbReference type="AlphaFoldDB" id="A0A1M5LXH7"/>
<proteinExistence type="predicted"/>
<reference evidence="3" key="1">
    <citation type="submission" date="2016-11" db="EMBL/GenBank/DDBJ databases">
        <authorList>
            <person name="Varghese N."/>
            <person name="Submissions S."/>
        </authorList>
    </citation>
    <scope>NUCLEOTIDE SEQUENCE [LARGE SCALE GENOMIC DNA]</scope>
    <source>
        <strain evidence="3">DSM 19055</strain>
    </source>
</reference>
<feature type="transmembrane region" description="Helical" evidence="1">
    <location>
        <begin position="86"/>
        <end position="105"/>
    </location>
</feature>
<feature type="transmembrane region" description="Helical" evidence="1">
    <location>
        <begin position="263"/>
        <end position="283"/>
    </location>
</feature>
<dbReference type="Proteomes" id="UP000184047">
    <property type="component" value="Unassembled WGS sequence"/>
</dbReference>
<evidence type="ECO:0000313" key="2">
    <source>
        <dbReference type="EMBL" id="SHG69640.1"/>
    </source>
</evidence>
<dbReference type="InterPro" id="IPR049458">
    <property type="entry name" value="EpsG-like"/>
</dbReference>
<feature type="transmembrane region" description="Helical" evidence="1">
    <location>
        <begin position="24"/>
        <end position="43"/>
    </location>
</feature>
<dbReference type="STRING" id="421058.SAMN05421866_1249"/>
<dbReference type="OrthoDB" id="949885at2"/>
<organism evidence="2 3">
    <name type="scientific">Chryseobacterium oranimense</name>
    <dbReference type="NCBI Taxonomy" id="421058"/>
    <lineage>
        <taxon>Bacteria</taxon>
        <taxon>Pseudomonadati</taxon>
        <taxon>Bacteroidota</taxon>
        <taxon>Flavobacteriia</taxon>
        <taxon>Flavobacteriales</taxon>
        <taxon>Weeksellaceae</taxon>
        <taxon>Chryseobacterium group</taxon>
        <taxon>Chryseobacterium</taxon>
    </lineage>
</organism>
<feature type="transmembrane region" description="Helical" evidence="1">
    <location>
        <begin position="315"/>
        <end position="335"/>
    </location>
</feature>
<feature type="transmembrane region" description="Helical" evidence="1">
    <location>
        <begin position="111"/>
        <end position="128"/>
    </location>
</feature>
<name>A0A1M5LXH7_9FLAO</name>
<keyword evidence="3" id="KW-1185">Reference proteome</keyword>
<feature type="transmembrane region" description="Helical" evidence="1">
    <location>
        <begin position="230"/>
        <end position="251"/>
    </location>
</feature>
<feature type="transmembrane region" description="Helical" evidence="1">
    <location>
        <begin position="192"/>
        <end position="210"/>
    </location>
</feature>
<dbReference type="Pfam" id="PF14897">
    <property type="entry name" value="EpsG"/>
    <property type="match status" value="1"/>
</dbReference>
<sequence length="344" mass="40679">MIYLVVGIFIMLFAYIEILKYNKWFSNLFLIFFSIIMILFVGLRDGCTVGTDSPAYCFNYIAGFWSTEFGYEFLNTFFSKVLHADYTIFLLFINSLSLILIARFIKLNSYFYLFPLLIYFSDFFLYYNFSGIRQAIALSFTCVSLYYAINLNYKKFFFLIICASLFHITAIVFALAIFIPRNSLKLKDYVKFIMLSVLAFLGIGFLIENVEYLNKKFIFYSEIQEVESNIYVAYTVGLLKRFIVIFLVLIFRKSFFNDDRFVYFFNLYLLGFIIYVSTYLISADFGVRFGSYYLVLDTILVGNMLYLSKKLHQKIFITAVYSIVVIYKIYTYTGLESYQYKFIF</sequence>
<keyword evidence="1" id="KW-0472">Membrane</keyword>
<dbReference type="EMBL" id="FQWT01000001">
    <property type="protein sequence ID" value="SHG69640.1"/>
    <property type="molecule type" value="Genomic_DNA"/>
</dbReference>
<evidence type="ECO:0000313" key="3">
    <source>
        <dbReference type="Proteomes" id="UP000184047"/>
    </source>
</evidence>
<keyword evidence="1" id="KW-0812">Transmembrane</keyword>
<accession>A0A1M5LXH7</accession>
<feature type="transmembrane region" description="Helical" evidence="1">
    <location>
        <begin position="157"/>
        <end position="180"/>
    </location>
</feature>
<protein>
    <submittedName>
        <fullName evidence="2">EpsG family protein</fullName>
    </submittedName>
</protein>
<keyword evidence="1" id="KW-1133">Transmembrane helix</keyword>
<evidence type="ECO:0000256" key="1">
    <source>
        <dbReference type="SAM" id="Phobius"/>
    </source>
</evidence>
<feature type="transmembrane region" description="Helical" evidence="1">
    <location>
        <begin position="289"/>
        <end position="308"/>
    </location>
</feature>
<gene>
    <name evidence="2" type="ORF">SAMN05421866_1249</name>
</gene>